<accession>A0A839DV50</accession>
<dbReference type="EMBL" id="JACGWZ010000001">
    <property type="protein sequence ID" value="MBA8824136.1"/>
    <property type="molecule type" value="Genomic_DNA"/>
</dbReference>
<evidence type="ECO:0000256" key="1">
    <source>
        <dbReference type="SAM" id="MobiDB-lite"/>
    </source>
</evidence>
<name>A0A839DV50_9PSEU</name>
<dbReference type="AlphaFoldDB" id="A0A839DV50"/>
<evidence type="ECO:0000313" key="2">
    <source>
        <dbReference type="EMBL" id="MBA8824136.1"/>
    </source>
</evidence>
<comment type="caution">
    <text evidence="2">The sequence shown here is derived from an EMBL/GenBank/DDBJ whole genome shotgun (WGS) entry which is preliminary data.</text>
</comment>
<feature type="region of interest" description="Disordered" evidence="1">
    <location>
        <begin position="56"/>
        <end position="97"/>
    </location>
</feature>
<evidence type="ECO:0000313" key="3">
    <source>
        <dbReference type="Proteomes" id="UP000569329"/>
    </source>
</evidence>
<keyword evidence="3" id="KW-1185">Reference proteome</keyword>
<reference evidence="2 3" key="1">
    <citation type="submission" date="2020-07" db="EMBL/GenBank/DDBJ databases">
        <title>Sequencing the genomes of 1000 actinobacteria strains.</title>
        <authorList>
            <person name="Klenk H.-P."/>
        </authorList>
    </citation>
    <scope>NUCLEOTIDE SEQUENCE [LARGE SCALE GENOMIC DNA]</scope>
    <source>
        <strain evidence="2 3">DSM 45975</strain>
    </source>
</reference>
<feature type="compositionally biased region" description="Basic residues" evidence="1">
    <location>
        <begin position="73"/>
        <end position="83"/>
    </location>
</feature>
<dbReference type="Proteomes" id="UP000569329">
    <property type="component" value="Unassembled WGS sequence"/>
</dbReference>
<protein>
    <submittedName>
        <fullName evidence="2">Uncharacterized protein</fullName>
    </submittedName>
</protein>
<proteinExistence type="predicted"/>
<organism evidence="2 3">
    <name type="scientific">Halosaccharopolyspora lacisalsi</name>
    <dbReference type="NCBI Taxonomy" id="1000566"/>
    <lineage>
        <taxon>Bacteria</taxon>
        <taxon>Bacillati</taxon>
        <taxon>Actinomycetota</taxon>
        <taxon>Actinomycetes</taxon>
        <taxon>Pseudonocardiales</taxon>
        <taxon>Pseudonocardiaceae</taxon>
        <taxon>Halosaccharopolyspora</taxon>
    </lineage>
</organism>
<gene>
    <name evidence="2" type="ORF">FHX42_001465</name>
</gene>
<sequence>MRQDRADQPEHPANIGFERPIELLGGHLSEVGFHTLGSGVVAQDVDPAQVLDHALAARTGSPATMSAQNPPGRYRKRVPRPKQRFTQGQCGYSREDG</sequence>